<evidence type="ECO:0000313" key="3">
    <source>
        <dbReference type="Proteomes" id="UP000193922"/>
    </source>
</evidence>
<feature type="compositionally biased region" description="Pro residues" evidence="1">
    <location>
        <begin position="28"/>
        <end position="49"/>
    </location>
</feature>
<dbReference type="InterPro" id="IPR006616">
    <property type="entry name" value="DM9_repeat"/>
</dbReference>
<dbReference type="GeneID" id="63800320"/>
<dbReference type="PANTHER" id="PTHR31649:SF1">
    <property type="entry name" value="FARNESOIC ACID O-METHYL TRANSFERASE DOMAIN-CONTAINING PROTEIN"/>
    <property type="match status" value="1"/>
</dbReference>
<evidence type="ECO:0000313" key="2">
    <source>
        <dbReference type="EMBL" id="ORX69509.1"/>
    </source>
</evidence>
<accession>A0A1Y1W7J1</accession>
<organism evidence="2 3">
    <name type="scientific">Linderina pennispora</name>
    <dbReference type="NCBI Taxonomy" id="61395"/>
    <lineage>
        <taxon>Eukaryota</taxon>
        <taxon>Fungi</taxon>
        <taxon>Fungi incertae sedis</taxon>
        <taxon>Zoopagomycota</taxon>
        <taxon>Kickxellomycotina</taxon>
        <taxon>Kickxellomycetes</taxon>
        <taxon>Kickxellales</taxon>
        <taxon>Kickxellaceae</taxon>
        <taxon>Linderina</taxon>
    </lineage>
</organism>
<gene>
    <name evidence="2" type="ORF">DL89DRAFT_161798</name>
</gene>
<dbReference type="AlphaFoldDB" id="A0A1Y1W7J1"/>
<dbReference type="Pfam" id="PF11901">
    <property type="entry name" value="DM9"/>
    <property type="match status" value="1"/>
</dbReference>
<keyword evidence="3" id="KW-1185">Reference proteome</keyword>
<dbReference type="RefSeq" id="XP_040743197.1">
    <property type="nucleotide sequence ID" value="XM_040883672.1"/>
</dbReference>
<protein>
    <submittedName>
        <fullName evidence="2">Uncharacterized protein</fullName>
    </submittedName>
</protein>
<name>A0A1Y1W7J1_9FUNG</name>
<sequence>MQGNYGHQQQGGYGGPPPPGGFMQGGPGGPPPRQGGPYGGPPQGGPPQGGPQGGPPGGRAGTGNRGFQWVSCSNGHIPPNAVQGGIERDGKPLFVARAMYKGGLHPGKAGPHIQKGGCAIGWGHDEINVSDYQVLVGDASQLRWVKQEGSLSIQGFVPVQAGHEETGEPLYVAKTLVEGSQQLGKCAPHIKKGMSYPYGHKERDTKEYQVLAYTN</sequence>
<reference evidence="2 3" key="1">
    <citation type="submission" date="2016-07" db="EMBL/GenBank/DDBJ databases">
        <title>Pervasive Adenine N6-methylation of Active Genes in Fungi.</title>
        <authorList>
            <consortium name="DOE Joint Genome Institute"/>
            <person name="Mondo S.J."/>
            <person name="Dannebaum R.O."/>
            <person name="Kuo R.C."/>
            <person name="Labutti K."/>
            <person name="Haridas S."/>
            <person name="Kuo A."/>
            <person name="Salamov A."/>
            <person name="Ahrendt S.R."/>
            <person name="Lipzen A."/>
            <person name="Sullivan W."/>
            <person name="Andreopoulos W.B."/>
            <person name="Clum A."/>
            <person name="Lindquist E."/>
            <person name="Daum C."/>
            <person name="Ramamoorthy G.K."/>
            <person name="Gryganskyi A."/>
            <person name="Culley D."/>
            <person name="Magnuson J.K."/>
            <person name="James T.Y."/>
            <person name="O'Malley M.A."/>
            <person name="Stajich J.E."/>
            <person name="Spatafora J.W."/>
            <person name="Visel A."/>
            <person name="Grigoriev I.V."/>
        </authorList>
    </citation>
    <scope>NUCLEOTIDE SEQUENCE [LARGE SCALE GENOMIC DNA]</scope>
    <source>
        <strain evidence="2 3">ATCC 12442</strain>
    </source>
</reference>
<evidence type="ECO:0000256" key="1">
    <source>
        <dbReference type="SAM" id="MobiDB-lite"/>
    </source>
</evidence>
<proteinExistence type="predicted"/>
<dbReference type="EMBL" id="MCFD01000007">
    <property type="protein sequence ID" value="ORX69509.1"/>
    <property type="molecule type" value="Genomic_DNA"/>
</dbReference>
<dbReference type="SMART" id="SM00696">
    <property type="entry name" value="DM9"/>
    <property type="match status" value="2"/>
</dbReference>
<dbReference type="OrthoDB" id="2142040at2759"/>
<dbReference type="STRING" id="61395.A0A1Y1W7J1"/>
<dbReference type="PANTHER" id="PTHR31649">
    <property type="entry name" value="AGAP009604-PA"/>
    <property type="match status" value="1"/>
</dbReference>
<dbReference type="Proteomes" id="UP000193922">
    <property type="component" value="Unassembled WGS sequence"/>
</dbReference>
<feature type="region of interest" description="Disordered" evidence="1">
    <location>
        <begin position="1"/>
        <end position="85"/>
    </location>
</feature>
<comment type="caution">
    <text evidence="2">The sequence shown here is derived from an EMBL/GenBank/DDBJ whole genome shotgun (WGS) entry which is preliminary data.</text>
</comment>
<feature type="compositionally biased region" description="Gly residues" evidence="1">
    <location>
        <begin position="50"/>
        <end position="64"/>
    </location>
</feature>